<dbReference type="AlphaFoldDB" id="A0A5E4BNW6"/>
<accession>A0A5E4BNW6</accession>
<comment type="caution">
    <text evidence="1">The sequence shown here is derived from an EMBL/GenBank/DDBJ whole genome shotgun (WGS) entry which is preliminary data.</text>
</comment>
<protein>
    <submittedName>
        <fullName evidence="1">Uncharacterized protein</fullName>
    </submittedName>
</protein>
<name>A0A5E4BNW6_MARMO</name>
<dbReference type="EMBL" id="CABDUW010000533">
    <property type="protein sequence ID" value="VTJ70946.1"/>
    <property type="molecule type" value="Genomic_DNA"/>
</dbReference>
<keyword evidence="2" id="KW-1185">Reference proteome</keyword>
<evidence type="ECO:0000313" key="2">
    <source>
        <dbReference type="Proteomes" id="UP000335636"/>
    </source>
</evidence>
<organism evidence="1 2">
    <name type="scientific">Marmota monax</name>
    <name type="common">Woodchuck</name>
    <dbReference type="NCBI Taxonomy" id="9995"/>
    <lineage>
        <taxon>Eukaryota</taxon>
        <taxon>Metazoa</taxon>
        <taxon>Chordata</taxon>
        <taxon>Craniata</taxon>
        <taxon>Vertebrata</taxon>
        <taxon>Euteleostomi</taxon>
        <taxon>Mammalia</taxon>
        <taxon>Eutheria</taxon>
        <taxon>Euarchontoglires</taxon>
        <taxon>Glires</taxon>
        <taxon>Rodentia</taxon>
        <taxon>Sciuromorpha</taxon>
        <taxon>Sciuridae</taxon>
        <taxon>Xerinae</taxon>
        <taxon>Marmotini</taxon>
        <taxon>Marmota</taxon>
    </lineage>
</organism>
<dbReference type="Proteomes" id="UP000335636">
    <property type="component" value="Unassembled WGS sequence"/>
</dbReference>
<sequence>MENGPSERRGRPGVSVLVSSHFLPPPAPVWGHVRVFAWDGGTWWLPVLTSRYLNVWIHRSWPKALGLGVSSLVRAASPQRPPLAVKGNRRRGQEPVSQTACLADMRVRVQPCAWSRGVCVCVCVCVRVCTRAWARVQVSEVPTCSHPSTLKSEQQKTGGASPFPHCLPSALPASSCPRHVLKSRRQN</sequence>
<proteinExistence type="predicted"/>
<gene>
    <name evidence="1" type="ORF">MONAX_5E023754</name>
</gene>
<evidence type="ECO:0000313" key="1">
    <source>
        <dbReference type="EMBL" id="VTJ70946.1"/>
    </source>
</evidence>
<reference evidence="1" key="1">
    <citation type="submission" date="2019-04" db="EMBL/GenBank/DDBJ databases">
        <authorList>
            <person name="Alioto T."/>
            <person name="Alioto T."/>
        </authorList>
    </citation>
    <scope>NUCLEOTIDE SEQUENCE [LARGE SCALE GENOMIC DNA]</scope>
</reference>